<keyword evidence="2" id="KW-1185">Reference proteome</keyword>
<dbReference type="OMA" id="NCMEASN"/>
<protein>
    <submittedName>
        <fullName evidence="1">Uncharacterized protein</fullName>
    </submittedName>
</protein>
<accession>V4TLP8</accession>
<dbReference type="InParanoid" id="V4TLP8"/>
<dbReference type="PANTHER" id="PTHR35704">
    <property type="entry name" value="OS02G0254600 PROTEIN"/>
    <property type="match status" value="1"/>
</dbReference>
<dbReference type="Proteomes" id="UP000030687">
    <property type="component" value="Unassembled WGS sequence"/>
</dbReference>
<reference evidence="1 2" key="1">
    <citation type="submission" date="2013-10" db="EMBL/GenBank/DDBJ databases">
        <authorList>
            <consortium name="International Citrus Genome Consortium"/>
            <person name="Jenkins J."/>
            <person name="Schmutz J."/>
            <person name="Prochnik S."/>
            <person name="Rokhsar D."/>
            <person name="Gmitter F."/>
            <person name="Ollitrault P."/>
            <person name="Machado M."/>
            <person name="Talon M."/>
            <person name="Wincker P."/>
            <person name="Jaillon O."/>
            <person name="Morgante M."/>
        </authorList>
    </citation>
    <scope>NUCLEOTIDE SEQUENCE</scope>
    <source>
        <strain evidence="2">cv. Clemenules</strain>
    </source>
</reference>
<proteinExistence type="predicted"/>
<dbReference type="PANTHER" id="PTHR35704:SF1">
    <property type="entry name" value="OS02G0254600 PROTEIN"/>
    <property type="match status" value="1"/>
</dbReference>
<evidence type="ECO:0000313" key="2">
    <source>
        <dbReference type="Proteomes" id="UP000030687"/>
    </source>
</evidence>
<dbReference type="EMBL" id="KI536661">
    <property type="protein sequence ID" value="ESR52585.1"/>
    <property type="molecule type" value="Genomic_DNA"/>
</dbReference>
<organism evidence="1 2">
    <name type="scientific">Citrus clementina</name>
    <name type="common">Clementine</name>
    <name type="synonym">Citrus deliciosa x Citrus sinensis</name>
    <dbReference type="NCBI Taxonomy" id="85681"/>
    <lineage>
        <taxon>Eukaryota</taxon>
        <taxon>Viridiplantae</taxon>
        <taxon>Streptophyta</taxon>
        <taxon>Embryophyta</taxon>
        <taxon>Tracheophyta</taxon>
        <taxon>Spermatophyta</taxon>
        <taxon>Magnoliopsida</taxon>
        <taxon>eudicotyledons</taxon>
        <taxon>Gunneridae</taxon>
        <taxon>Pentapetalae</taxon>
        <taxon>rosids</taxon>
        <taxon>malvids</taxon>
        <taxon>Sapindales</taxon>
        <taxon>Rutaceae</taxon>
        <taxon>Aurantioideae</taxon>
        <taxon>Citrus</taxon>
    </lineage>
</organism>
<dbReference type="KEGG" id="cic:CICLE_v10022592mg"/>
<evidence type="ECO:0000313" key="1">
    <source>
        <dbReference type="EMBL" id="ESR52585.1"/>
    </source>
</evidence>
<dbReference type="AlphaFoldDB" id="V4TLP8"/>
<dbReference type="Gramene" id="ESR52585">
    <property type="protein sequence ID" value="ESR52585"/>
    <property type="gene ID" value="CICLE_v10022592mg"/>
</dbReference>
<name>V4TLP8_CITCL</name>
<dbReference type="eggNOG" id="ENOG502S76Q">
    <property type="taxonomic scope" value="Eukaryota"/>
</dbReference>
<gene>
    <name evidence="1" type="ORF">CICLE_v10022592mg</name>
</gene>
<sequence length="165" mass="18719">MGNCMQGCKNVQKEKEMVIEEIKQEEETSTRKEFVQESAFQKSSLKVKIVLTKQELQWLMLQLKDNEGKGLEAFLGVIGRERNNNIKAGAWKPSLECIMECPEARSFVFACCNRPILSSYVVFSIKLEDSPLGTHQGDGKMLMPLLTFEKHRRGLVAQSIISFTS</sequence>
<dbReference type="FunCoup" id="V4TLP8">
    <property type="interactions" value="159"/>
</dbReference>